<name>A0A556MVD2_9SPHI</name>
<accession>A0A556MVD2</accession>
<dbReference type="PANTHER" id="PTHR43811:SF57">
    <property type="entry name" value="FKBP-TYPE PEPTIDYL-PROLYL CIS-TRANS ISOMERASE FKPA-RELATED"/>
    <property type="match status" value="1"/>
</dbReference>
<evidence type="ECO:0000256" key="5">
    <source>
        <dbReference type="ARBA" id="ARBA00023235"/>
    </source>
</evidence>
<dbReference type="PANTHER" id="PTHR43811">
    <property type="entry name" value="FKBP-TYPE PEPTIDYL-PROLYL CIS-TRANS ISOMERASE FKPA"/>
    <property type="match status" value="1"/>
</dbReference>
<dbReference type="Gene3D" id="3.10.50.40">
    <property type="match status" value="2"/>
</dbReference>
<keyword evidence="9" id="KW-1185">Reference proteome</keyword>
<keyword evidence="4 6" id="KW-0697">Rotamase</keyword>
<comment type="caution">
    <text evidence="8">The sequence shown here is derived from an EMBL/GenBank/DDBJ whole genome shotgun (WGS) entry which is preliminary data.</text>
</comment>
<dbReference type="PROSITE" id="PS50059">
    <property type="entry name" value="FKBP_PPIASE"/>
    <property type="match status" value="1"/>
</dbReference>
<dbReference type="EMBL" id="VLPK01000001">
    <property type="protein sequence ID" value="TSJ43823.1"/>
    <property type="molecule type" value="Genomic_DNA"/>
</dbReference>
<evidence type="ECO:0000256" key="1">
    <source>
        <dbReference type="ARBA" id="ARBA00000971"/>
    </source>
</evidence>
<sequence>MKKNLMFLGLAALGLASCNGGYKKGDNGMLYNIYTDKSGPKVKEGDFMLLNLVIKSDADSVLLSTYEQGRPTPMLLPKPQFKGDVFDAIKLLAEGDSATVKISADSIFKKTPKPPTFKGKYVIYDLKVVKLIPKGTMSEPVFQSTIQKYMKGLMDAQKDAEPAKIKQYIDSKKLNLNKTDSGLYYVINKPGTGANIAVGDTAVVNYTGSLLNGKVFDSNVKEVAEKAKLTNMAQRQFIPIHLVVGMKRVIQGWDEGLLLLNKGAKATFVIPSKMAYGPQGYGPIGPFAPITFDIEVVDVIHPKTPAAVAPALPAAPAPTAKK</sequence>
<organism evidence="8 9">
    <name type="scientific">Mucilaginibacter corticis</name>
    <dbReference type="NCBI Taxonomy" id="2597670"/>
    <lineage>
        <taxon>Bacteria</taxon>
        <taxon>Pseudomonadati</taxon>
        <taxon>Bacteroidota</taxon>
        <taxon>Sphingobacteriia</taxon>
        <taxon>Sphingobacteriales</taxon>
        <taxon>Sphingobacteriaceae</taxon>
        <taxon>Mucilaginibacter</taxon>
    </lineage>
</organism>
<evidence type="ECO:0000259" key="7">
    <source>
        <dbReference type="PROSITE" id="PS50059"/>
    </source>
</evidence>
<dbReference type="InterPro" id="IPR046357">
    <property type="entry name" value="PPIase_dom_sf"/>
</dbReference>
<reference evidence="8 9" key="1">
    <citation type="submission" date="2019-07" db="EMBL/GenBank/DDBJ databases">
        <authorList>
            <person name="Huq M.A."/>
        </authorList>
    </citation>
    <scope>NUCLEOTIDE SEQUENCE [LARGE SCALE GENOMIC DNA]</scope>
    <source>
        <strain evidence="8 9">MAH-19</strain>
    </source>
</reference>
<evidence type="ECO:0000256" key="4">
    <source>
        <dbReference type="ARBA" id="ARBA00023110"/>
    </source>
</evidence>
<evidence type="ECO:0000256" key="3">
    <source>
        <dbReference type="ARBA" id="ARBA00013194"/>
    </source>
</evidence>
<dbReference type="InterPro" id="IPR001179">
    <property type="entry name" value="PPIase_FKBP_dom"/>
</dbReference>
<evidence type="ECO:0000313" key="8">
    <source>
        <dbReference type="EMBL" id="TSJ43823.1"/>
    </source>
</evidence>
<dbReference type="PROSITE" id="PS51257">
    <property type="entry name" value="PROKAR_LIPOPROTEIN"/>
    <property type="match status" value="1"/>
</dbReference>
<dbReference type="EC" id="5.2.1.8" evidence="3 6"/>
<protein>
    <recommendedName>
        <fullName evidence="3 6">peptidylprolyl isomerase</fullName>
        <ecNumber evidence="3 6">5.2.1.8</ecNumber>
    </recommendedName>
</protein>
<gene>
    <name evidence="8" type="ORF">FO440_06440</name>
</gene>
<feature type="domain" description="PPIase FKBP-type" evidence="7">
    <location>
        <begin position="199"/>
        <end position="300"/>
    </location>
</feature>
<dbReference type="Proteomes" id="UP000318733">
    <property type="component" value="Unassembled WGS sequence"/>
</dbReference>
<dbReference type="GO" id="GO:0003755">
    <property type="term" value="F:peptidyl-prolyl cis-trans isomerase activity"/>
    <property type="evidence" value="ECO:0007669"/>
    <property type="project" value="UniProtKB-KW"/>
</dbReference>
<dbReference type="Pfam" id="PF00254">
    <property type="entry name" value="FKBP_C"/>
    <property type="match status" value="1"/>
</dbReference>
<comment type="catalytic activity">
    <reaction evidence="1 6">
        <text>[protein]-peptidylproline (omega=180) = [protein]-peptidylproline (omega=0)</text>
        <dbReference type="Rhea" id="RHEA:16237"/>
        <dbReference type="Rhea" id="RHEA-COMP:10747"/>
        <dbReference type="Rhea" id="RHEA-COMP:10748"/>
        <dbReference type="ChEBI" id="CHEBI:83833"/>
        <dbReference type="ChEBI" id="CHEBI:83834"/>
        <dbReference type="EC" id="5.2.1.8"/>
    </reaction>
</comment>
<dbReference type="OrthoDB" id="9814548at2"/>
<dbReference type="RefSeq" id="WP_144247388.1">
    <property type="nucleotide sequence ID" value="NZ_VLPK01000001.1"/>
</dbReference>
<comment type="similarity">
    <text evidence="2">Belongs to the FKBP-type PPIase family.</text>
</comment>
<evidence type="ECO:0000256" key="6">
    <source>
        <dbReference type="PROSITE-ProRule" id="PRU00277"/>
    </source>
</evidence>
<dbReference type="AlphaFoldDB" id="A0A556MVD2"/>
<dbReference type="SUPFAM" id="SSF54534">
    <property type="entry name" value="FKBP-like"/>
    <property type="match status" value="2"/>
</dbReference>
<proteinExistence type="inferred from homology"/>
<evidence type="ECO:0000256" key="2">
    <source>
        <dbReference type="ARBA" id="ARBA00006577"/>
    </source>
</evidence>
<evidence type="ECO:0000313" key="9">
    <source>
        <dbReference type="Proteomes" id="UP000318733"/>
    </source>
</evidence>
<keyword evidence="5 6" id="KW-0413">Isomerase</keyword>